<dbReference type="Gene3D" id="3.10.490.10">
    <property type="entry name" value="Gamma-glutamyl cyclotransferase-like"/>
    <property type="match status" value="1"/>
</dbReference>
<dbReference type="Proteomes" id="UP000631535">
    <property type="component" value="Unassembled WGS sequence"/>
</dbReference>
<keyword evidence="2" id="KW-1185">Reference proteome</keyword>
<dbReference type="EMBL" id="BMMP01000001">
    <property type="protein sequence ID" value="GGO41359.1"/>
    <property type="molecule type" value="Genomic_DNA"/>
</dbReference>
<evidence type="ECO:0000313" key="2">
    <source>
        <dbReference type="Proteomes" id="UP000631535"/>
    </source>
</evidence>
<protein>
    <recommendedName>
        <fullName evidence="3">Histone deacetylase</fullName>
    </recommendedName>
</protein>
<evidence type="ECO:0000313" key="1">
    <source>
        <dbReference type="EMBL" id="GGO41359.1"/>
    </source>
</evidence>
<proteinExistence type="predicted"/>
<gene>
    <name evidence="1" type="ORF">GCM10012287_00020</name>
</gene>
<organism evidence="1 2">
    <name type="scientific">Streptomyces daqingensis</name>
    <dbReference type="NCBI Taxonomy" id="1472640"/>
    <lineage>
        <taxon>Bacteria</taxon>
        <taxon>Bacillati</taxon>
        <taxon>Actinomycetota</taxon>
        <taxon>Actinomycetes</taxon>
        <taxon>Kitasatosporales</taxon>
        <taxon>Streptomycetaceae</taxon>
        <taxon>Streptomyces</taxon>
    </lineage>
</organism>
<accession>A0ABQ2LP07</accession>
<name>A0ABQ2LP07_9ACTN</name>
<comment type="caution">
    <text evidence="1">The sequence shown here is derived from an EMBL/GenBank/DDBJ whole genome shotgun (WGS) entry which is preliminary data.</text>
</comment>
<reference evidence="2" key="1">
    <citation type="journal article" date="2019" name="Int. J. Syst. Evol. Microbiol.">
        <title>The Global Catalogue of Microorganisms (GCM) 10K type strain sequencing project: providing services to taxonomists for standard genome sequencing and annotation.</title>
        <authorList>
            <consortium name="The Broad Institute Genomics Platform"/>
            <consortium name="The Broad Institute Genome Sequencing Center for Infectious Disease"/>
            <person name="Wu L."/>
            <person name="Ma J."/>
        </authorList>
    </citation>
    <scope>NUCLEOTIDE SEQUENCE [LARGE SCALE GENOMIC DNA]</scope>
    <source>
        <strain evidence="2">CGMCC 4.7178</strain>
    </source>
</reference>
<dbReference type="RefSeq" id="WP_189034937.1">
    <property type="nucleotide sequence ID" value="NZ_BMMP01000001.1"/>
</dbReference>
<evidence type="ECO:0008006" key="3">
    <source>
        <dbReference type="Google" id="ProtNLM"/>
    </source>
</evidence>
<sequence length="231" mass="24686">MTIPRQLAPAEQRFESTAQVDRVWYAAFGSNLHLARLGYYLTGGRPPGARHACPGCRDPRGPERTVPVMLPGQLYFALESPTWTGGLAFYDPGCAGETAARAYLLTAGQFSDIAAQEMRREPGTDLDLGEALATGRAELGPGRYETLICAGTLDGLPVLTFTAPWGRDDVAWNPPAAAYLWQLASGLAEAHAWSPGRIAAYLTSRPGAAGHWSAEAVAELLTTFEPDADPV</sequence>